<dbReference type="GO" id="GO:0030983">
    <property type="term" value="F:mismatched DNA binding"/>
    <property type="evidence" value="ECO:0007669"/>
    <property type="project" value="InterPro"/>
</dbReference>
<dbReference type="InterPro" id="IPR027417">
    <property type="entry name" value="P-loop_NTPase"/>
</dbReference>
<dbReference type="Pfam" id="PF00488">
    <property type="entry name" value="MutS_V"/>
    <property type="match status" value="1"/>
</dbReference>
<evidence type="ECO:0000256" key="1">
    <source>
        <dbReference type="ARBA" id="ARBA00022741"/>
    </source>
</evidence>
<dbReference type="SUPFAM" id="SSF52540">
    <property type="entry name" value="P-loop containing nucleoside triphosphate hydrolases"/>
    <property type="match status" value="1"/>
</dbReference>
<proteinExistence type="predicted"/>
<gene>
    <name evidence="5" type="ORF">SAMN05660909_00027</name>
</gene>
<dbReference type="GO" id="GO:0006298">
    <property type="term" value="P:mismatch repair"/>
    <property type="evidence" value="ECO:0007669"/>
    <property type="project" value="InterPro"/>
</dbReference>
<dbReference type="InterPro" id="IPR045076">
    <property type="entry name" value="MutS"/>
</dbReference>
<protein>
    <submittedName>
        <fullName evidence="5">MutS domain III</fullName>
    </submittedName>
</protein>
<dbReference type="PANTHER" id="PTHR11361">
    <property type="entry name" value="DNA MISMATCH REPAIR PROTEIN MUTS FAMILY MEMBER"/>
    <property type="match status" value="1"/>
</dbReference>
<keyword evidence="6" id="KW-1185">Reference proteome</keyword>
<dbReference type="SMART" id="SM00534">
    <property type="entry name" value="MUTSac"/>
    <property type="match status" value="1"/>
</dbReference>
<dbReference type="Gene3D" id="3.40.50.300">
    <property type="entry name" value="P-loop containing nucleotide triphosphate hydrolases"/>
    <property type="match status" value="1"/>
</dbReference>
<evidence type="ECO:0000256" key="3">
    <source>
        <dbReference type="ARBA" id="ARBA00023125"/>
    </source>
</evidence>
<keyword evidence="2" id="KW-0067">ATP-binding</keyword>
<feature type="domain" description="DNA mismatch repair proteins mutS family" evidence="4">
    <location>
        <begin position="245"/>
        <end position="433"/>
    </location>
</feature>
<dbReference type="STRING" id="408074.SAMN05660909_00027"/>
<dbReference type="EMBL" id="FNRL01000001">
    <property type="protein sequence ID" value="SDZ89822.1"/>
    <property type="molecule type" value="Genomic_DNA"/>
</dbReference>
<keyword evidence="3" id="KW-0238">DNA-binding</keyword>
<organism evidence="5 6">
    <name type="scientific">Chitinophaga terrae</name>
    <name type="common">ex Kim and Jung 2007</name>
    <dbReference type="NCBI Taxonomy" id="408074"/>
    <lineage>
        <taxon>Bacteria</taxon>
        <taxon>Pseudomonadati</taxon>
        <taxon>Bacteroidota</taxon>
        <taxon>Chitinophagia</taxon>
        <taxon>Chitinophagales</taxon>
        <taxon>Chitinophagaceae</taxon>
        <taxon>Chitinophaga</taxon>
    </lineage>
</organism>
<evidence type="ECO:0000256" key="2">
    <source>
        <dbReference type="ARBA" id="ARBA00022840"/>
    </source>
</evidence>
<name>A0A1H3WTX4_9BACT</name>
<dbReference type="RefSeq" id="WP_089758144.1">
    <property type="nucleotide sequence ID" value="NZ_BKAT01000020.1"/>
</dbReference>
<dbReference type="SUPFAM" id="SSF48334">
    <property type="entry name" value="DNA repair protein MutS, domain III"/>
    <property type="match status" value="1"/>
</dbReference>
<dbReference type="InterPro" id="IPR036187">
    <property type="entry name" value="DNA_mismatch_repair_MutS_sf"/>
</dbReference>
<reference evidence="6" key="1">
    <citation type="submission" date="2016-10" db="EMBL/GenBank/DDBJ databases">
        <authorList>
            <person name="Varghese N."/>
            <person name="Submissions S."/>
        </authorList>
    </citation>
    <scope>NUCLEOTIDE SEQUENCE [LARGE SCALE GENOMIC DNA]</scope>
    <source>
        <strain evidence="6">DSM 23920</strain>
    </source>
</reference>
<dbReference type="PANTHER" id="PTHR11361:SF99">
    <property type="entry name" value="DNA MISMATCH REPAIR PROTEIN"/>
    <property type="match status" value="1"/>
</dbReference>
<dbReference type="InterPro" id="IPR000432">
    <property type="entry name" value="DNA_mismatch_repair_MutS_C"/>
</dbReference>
<evidence type="ECO:0000259" key="4">
    <source>
        <dbReference type="SMART" id="SM00534"/>
    </source>
</evidence>
<dbReference type="Gene3D" id="1.10.1420.10">
    <property type="match status" value="1"/>
</dbReference>
<sequence length="434" mass="48057">MKYLQTDEQTIEDLRFFRKGDYSGVYEIYNQTATRGGEALLEFMFRHPLSDVIAIRNRTALIRQFAERGLSFPFEAASFDMAEKYLANIPGPASEAAMQKLSEKDLQQGTTAVITLLQQAKAFISQPSVTGLSAYAAEREEIAQLLDRPALRSVFAEPLKARLSYAVTTAYDNLFRMQEHHAIKQVLEKIYQLDVYLTVARVANTRKFAFPVVHDTANKQVKLKGVFHPCVEHAVGNDIVLGGDRNVLFLTGANMAGKSTFLRSLGTALYLAHMGFPVAALAMEFTVMDGIYTTINLPDNLGIGASHFYAEVLRLKQLASELNKGRSLFVIFDELFRGTNVKDAHEATVAVTGAFSNCPASMFVISSHIVEAGEELAQLPAVGFSYLPTRMNGHTPEYTYRLEEGITADRHGMVIIQNAGILEVLRNGKKQVNA</sequence>
<dbReference type="Proteomes" id="UP000199656">
    <property type="component" value="Unassembled WGS sequence"/>
</dbReference>
<dbReference type="OrthoDB" id="1097361at2"/>
<dbReference type="GO" id="GO:0140664">
    <property type="term" value="F:ATP-dependent DNA damage sensor activity"/>
    <property type="evidence" value="ECO:0007669"/>
    <property type="project" value="InterPro"/>
</dbReference>
<dbReference type="AlphaFoldDB" id="A0A1H3WTX4"/>
<dbReference type="GO" id="GO:0005524">
    <property type="term" value="F:ATP binding"/>
    <property type="evidence" value="ECO:0007669"/>
    <property type="project" value="UniProtKB-KW"/>
</dbReference>
<accession>A0A1H3WTX4</accession>
<evidence type="ECO:0000313" key="6">
    <source>
        <dbReference type="Proteomes" id="UP000199656"/>
    </source>
</evidence>
<evidence type="ECO:0000313" key="5">
    <source>
        <dbReference type="EMBL" id="SDZ89822.1"/>
    </source>
</evidence>
<keyword evidence="1" id="KW-0547">Nucleotide-binding</keyword>